<feature type="domain" description="HTH cro/C1-type" evidence="2">
    <location>
        <begin position="83"/>
        <end position="137"/>
    </location>
</feature>
<dbReference type="PROSITE" id="PS50943">
    <property type="entry name" value="HTH_CROC1"/>
    <property type="match status" value="1"/>
</dbReference>
<dbReference type="RefSeq" id="WP_363798492.1">
    <property type="nucleotide sequence ID" value="NZ_CP159925.1"/>
</dbReference>
<sequence>MSNFATLFKTEVTRLTRKELKLQVDPLRKQVAAQRKVILGLKQDIAKLQKASARASRAGSARVVVERAEDAPATRARFSAGGLKKLRTRLGLTREAFAPLLGVSSQTIYIWESGQARPRQGSVDKLAIVRGMTKQQVQDVLAQHAPPAKASAKRGRKPAAQKAPAKKRKNVATKSAKKTGRNGVASKRATKKAAVPKKTPKSEPKVKKPEQTGATESVRAQ</sequence>
<dbReference type="InterPro" id="IPR001387">
    <property type="entry name" value="Cro/C1-type_HTH"/>
</dbReference>
<gene>
    <name evidence="3" type="ORF">ABU614_01230</name>
</gene>
<name>A0AAU8MWA2_9GAMM</name>
<dbReference type="AlphaFoldDB" id="A0AAU8MWA2"/>
<feature type="compositionally biased region" description="Basic residues" evidence="1">
    <location>
        <begin position="188"/>
        <end position="199"/>
    </location>
</feature>
<proteinExistence type="predicted"/>
<accession>A0AAU8MWA2</accession>
<dbReference type="Gene3D" id="1.10.260.40">
    <property type="entry name" value="lambda repressor-like DNA-binding domains"/>
    <property type="match status" value="1"/>
</dbReference>
<dbReference type="InterPro" id="IPR010982">
    <property type="entry name" value="Lambda_DNA-bd_dom_sf"/>
</dbReference>
<evidence type="ECO:0000313" key="3">
    <source>
        <dbReference type="EMBL" id="XCO75452.1"/>
    </source>
</evidence>
<feature type="compositionally biased region" description="Basic and acidic residues" evidence="1">
    <location>
        <begin position="200"/>
        <end position="210"/>
    </location>
</feature>
<dbReference type="CDD" id="cd00093">
    <property type="entry name" value="HTH_XRE"/>
    <property type="match status" value="1"/>
</dbReference>
<organism evidence="3">
    <name type="scientific">Lysobacter firmicutimachus</name>
    <dbReference type="NCBI Taxonomy" id="1792846"/>
    <lineage>
        <taxon>Bacteria</taxon>
        <taxon>Pseudomonadati</taxon>
        <taxon>Pseudomonadota</taxon>
        <taxon>Gammaproteobacteria</taxon>
        <taxon>Lysobacterales</taxon>
        <taxon>Lysobacteraceae</taxon>
        <taxon>Lysobacter</taxon>
    </lineage>
</organism>
<dbReference type="EMBL" id="CP159925">
    <property type="protein sequence ID" value="XCO75452.1"/>
    <property type="molecule type" value="Genomic_DNA"/>
</dbReference>
<reference evidence="3" key="1">
    <citation type="submission" date="2024-06" db="EMBL/GenBank/DDBJ databases">
        <authorList>
            <person name="Li S."/>
        </authorList>
    </citation>
    <scope>NUCLEOTIDE SEQUENCE</scope>
    <source>
        <strain evidence="3">SR10</strain>
    </source>
</reference>
<feature type="region of interest" description="Disordered" evidence="1">
    <location>
        <begin position="138"/>
        <end position="221"/>
    </location>
</feature>
<dbReference type="SMART" id="SM00530">
    <property type="entry name" value="HTH_XRE"/>
    <property type="match status" value="1"/>
</dbReference>
<protein>
    <submittedName>
        <fullName evidence="3">Helix-turn-helix domain-containing protein</fullName>
    </submittedName>
</protein>
<feature type="compositionally biased region" description="Polar residues" evidence="1">
    <location>
        <begin position="212"/>
        <end position="221"/>
    </location>
</feature>
<dbReference type="SUPFAM" id="SSF47413">
    <property type="entry name" value="lambda repressor-like DNA-binding domains"/>
    <property type="match status" value="1"/>
</dbReference>
<evidence type="ECO:0000256" key="1">
    <source>
        <dbReference type="SAM" id="MobiDB-lite"/>
    </source>
</evidence>
<dbReference type="Pfam" id="PF01381">
    <property type="entry name" value="HTH_3"/>
    <property type="match status" value="1"/>
</dbReference>
<evidence type="ECO:0000259" key="2">
    <source>
        <dbReference type="PROSITE" id="PS50943"/>
    </source>
</evidence>
<feature type="compositionally biased region" description="Basic residues" evidence="1">
    <location>
        <begin position="151"/>
        <end position="180"/>
    </location>
</feature>
<dbReference type="GO" id="GO:0003677">
    <property type="term" value="F:DNA binding"/>
    <property type="evidence" value="ECO:0007669"/>
    <property type="project" value="InterPro"/>
</dbReference>